<proteinExistence type="inferred from homology"/>
<feature type="domain" description="Inverse autotransporter beta-domain" evidence="2">
    <location>
        <begin position="42"/>
        <end position="269"/>
    </location>
</feature>
<gene>
    <name evidence="3" type="ORF">MNBD_ALPHA09-1002</name>
</gene>
<dbReference type="PANTHER" id="PTHR39576:SF2">
    <property type="entry name" value="ATTACHING AND EFFACING PROTEIN HOMOLOG-RELATED"/>
    <property type="match status" value="1"/>
</dbReference>
<evidence type="ECO:0000256" key="1">
    <source>
        <dbReference type="ARBA" id="ARBA00010116"/>
    </source>
</evidence>
<dbReference type="AlphaFoldDB" id="A0A3B0SZR1"/>
<name>A0A3B0SZR1_9ZZZZ</name>
<dbReference type="InterPro" id="IPR024519">
    <property type="entry name" value="IAT_beta"/>
</dbReference>
<comment type="similarity">
    <text evidence="1">Belongs to the intimin/invasin family.</text>
</comment>
<accession>A0A3B0SZR1</accession>
<dbReference type="GO" id="GO:0009279">
    <property type="term" value="C:cell outer membrane"/>
    <property type="evidence" value="ECO:0007669"/>
    <property type="project" value="TreeGrafter"/>
</dbReference>
<dbReference type="Pfam" id="PF11924">
    <property type="entry name" value="IAT_beta"/>
    <property type="match status" value="1"/>
</dbReference>
<reference evidence="3" key="1">
    <citation type="submission" date="2018-06" db="EMBL/GenBank/DDBJ databases">
        <authorList>
            <person name="Zhirakovskaya E."/>
        </authorList>
    </citation>
    <scope>NUCLEOTIDE SEQUENCE</scope>
</reference>
<dbReference type="InterPro" id="IPR038177">
    <property type="entry name" value="IAT_beta_sf"/>
</dbReference>
<evidence type="ECO:0000313" key="3">
    <source>
        <dbReference type="EMBL" id="VAW11108.1"/>
    </source>
</evidence>
<evidence type="ECO:0000259" key="2">
    <source>
        <dbReference type="Pfam" id="PF11924"/>
    </source>
</evidence>
<dbReference type="EMBL" id="UOEM01000028">
    <property type="protein sequence ID" value="VAW11108.1"/>
    <property type="molecule type" value="Genomic_DNA"/>
</dbReference>
<dbReference type="InterPro" id="IPR051715">
    <property type="entry name" value="Intimin-Invasin_domain"/>
</dbReference>
<sequence>MRCKKCNGVVARLVLAVSFISLSGVATTQETDKPGWLSRTTGELQVNDDSDPRFSIETVQPIFQSPDKAYTVFWQGRAAYRDSEWTTNIGGGFRYLEPGQMWMLGVNSWYDRSYEEDHDRWGFGAELFGPLLTGRFNYYDALSGTKTISTTATTRVEERAVDGFDFELEAPLPYLPWARLGTTFYKWDTEFTDDIDGFALNLKMDVNDWARFEVGYQDDDADEIFSASLRIRFGVSNSVEYTAADNFISDTAFAPRSVAERTLDRVERHHGIVTERRTVSTATGGTIGGVTIGRGT</sequence>
<dbReference type="PANTHER" id="PTHR39576">
    <property type="entry name" value="ATTACHING AND EFFACING PROTEIN HOMOLOG-RELATED-RELATED"/>
    <property type="match status" value="1"/>
</dbReference>
<organism evidence="3">
    <name type="scientific">hydrothermal vent metagenome</name>
    <dbReference type="NCBI Taxonomy" id="652676"/>
    <lineage>
        <taxon>unclassified sequences</taxon>
        <taxon>metagenomes</taxon>
        <taxon>ecological metagenomes</taxon>
    </lineage>
</organism>
<dbReference type="Gene3D" id="2.40.160.160">
    <property type="entry name" value="Inverse autotransporter, beta-domain"/>
    <property type="match status" value="1"/>
</dbReference>
<protein>
    <recommendedName>
        <fullName evidence="2">Inverse autotransporter beta-domain domain-containing protein</fullName>
    </recommendedName>
</protein>